<name>A0ACC6KZ26_9SPHI</name>
<evidence type="ECO:0000313" key="1">
    <source>
        <dbReference type="EMBL" id="MDR6784364.1"/>
    </source>
</evidence>
<comment type="caution">
    <text evidence="1">The sequence shown here is derived from an EMBL/GenBank/DDBJ whole genome shotgun (WGS) entry which is preliminary data.</text>
</comment>
<evidence type="ECO:0000313" key="2">
    <source>
        <dbReference type="Proteomes" id="UP001246858"/>
    </source>
</evidence>
<dbReference type="EMBL" id="JAVDTF010000002">
    <property type="protein sequence ID" value="MDR6784364.1"/>
    <property type="molecule type" value="Genomic_DNA"/>
</dbReference>
<accession>A0ACC6KZ26</accession>
<organism evidence="1 2">
    <name type="scientific">Pedobacter africanus</name>
    <dbReference type="NCBI Taxonomy" id="151894"/>
    <lineage>
        <taxon>Bacteria</taxon>
        <taxon>Pseudomonadati</taxon>
        <taxon>Bacteroidota</taxon>
        <taxon>Sphingobacteriia</taxon>
        <taxon>Sphingobacteriales</taxon>
        <taxon>Sphingobacteriaceae</taxon>
        <taxon>Pedobacter</taxon>
    </lineage>
</organism>
<dbReference type="Proteomes" id="UP001246858">
    <property type="component" value="Unassembled WGS sequence"/>
</dbReference>
<sequence length="261" mass="30294">MTRFSKYIVVFVWILMSCPQQTWAQALTDRGAIIRGNTSAKKLSLVFTGDEFGDGIGFIAKTLKRERVQGSFFLTGNFYRDESFKQGVRQLIRDGNYLGSHSDKHLLYCDWVKRDSLLVTKQQFEQDLEAAYAELQQFDIDKKQAVYFLPPYEWYNEQIASWTKELGLQLVNFTPGTRSAADYTYPEMGLRYVNSEQIMQSILDYEQKDRSGLNGFILLVHIGTDPRRKDKFYTRLPELITTLKNKGYSFVKIDDLLKTGF</sequence>
<proteinExistence type="predicted"/>
<reference evidence="1" key="1">
    <citation type="submission" date="2023-07" db="EMBL/GenBank/DDBJ databases">
        <title>Sorghum-associated microbial communities from plants grown in Nebraska, USA.</title>
        <authorList>
            <person name="Schachtman D."/>
        </authorList>
    </citation>
    <scope>NUCLEOTIDE SEQUENCE</scope>
    <source>
        <strain evidence="1">2697</strain>
    </source>
</reference>
<keyword evidence="2" id="KW-1185">Reference proteome</keyword>
<gene>
    <name evidence="1" type="ORF">J2X78_002929</name>
</gene>
<protein>
    <submittedName>
        <fullName evidence="1">Peptidoglycan/xylan/chitin deacetylase (PgdA/CDA1 family)</fullName>
    </submittedName>
</protein>